<evidence type="ECO:0000256" key="1">
    <source>
        <dbReference type="SAM" id="MobiDB-lite"/>
    </source>
</evidence>
<dbReference type="AlphaFoldDB" id="A0A1X7SF84"/>
<feature type="region of interest" description="Disordered" evidence="1">
    <location>
        <begin position="56"/>
        <end position="106"/>
    </location>
</feature>
<accession>A0A1X7SF84</accession>
<reference evidence="2" key="1">
    <citation type="submission" date="2017-05" db="UniProtKB">
        <authorList>
            <consortium name="EnsemblMetazoa"/>
        </authorList>
    </citation>
    <scope>IDENTIFICATION</scope>
</reference>
<proteinExistence type="predicted"/>
<dbReference type="InterPro" id="IPR040023">
    <property type="entry name" value="WBP4"/>
</dbReference>
<dbReference type="EnsemblMetazoa" id="Aqu2.1.00716_001">
    <property type="protein sequence ID" value="Aqu2.1.00716_001"/>
    <property type="gene ID" value="Aqu2.1.00716"/>
</dbReference>
<evidence type="ECO:0000313" key="2">
    <source>
        <dbReference type="EnsemblMetazoa" id="Aqu2.1.00716_001"/>
    </source>
</evidence>
<sequence>MYMYYLHSIQNHEKGLRHKGNVEKQLRETRKRAAVKERDEEKVTETLAQIEKAAEAAYKRDQKGLPAKDSSYLKKAIAEEEKKMKSKPKRGGGGGGGGGGEAKSST</sequence>
<dbReference type="PANTHER" id="PTHR13173">
    <property type="entry name" value="WW DOMAIN BINDING PROTEIN 4"/>
    <property type="match status" value="1"/>
</dbReference>
<evidence type="ECO:0008006" key="3">
    <source>
        <dbReference type="Google" id="ProtNLM"/>
    </source>
</evidence>
<feature type="compositionally biased region" description="Gly residues" evidence="1">
    <location>
        <begin position="91"/>
        <end position="106"/>
    </location>
</feature>
<name>A0A1X7SF84_AMPQE</name>
<dbReference type="GO" id="GO:0003723">
    <property type="term" value="F:RNA binding"/>
    <property type="evidence" value="ECO:0007669"/>
    <property type="project" value="TreeGrafter"/>
</dbReference>
<protein>
    <recommendedName>
        <fullName evidence="3">U1-type domain-containing protein</fullName>
    </recommendedName>
</protein>
<dbReference type="GO" id="GO:0000398">
    <property type="term" value="P:mRNA splicing, via spliceosome"/>
    <property type="evidence" value="ECO:0007669"/>
    <property type="project" value="InterPro"/>
</dbReference>
<organism evidence="2">
    <name type="scientific">Amphimedon queenslandica</name>
    <name type="common">Sponge</name>
    <dbReference type="NCBI Taxonomy" id="400682"/>
    <lineage>
        <taxon>Eukaryota</taxon>
        <taxon>Metazoa</taxon>
        <taxon>Porifera</taxon>
        <taxon>Demospongiae</taxon>
        <taxon>Heteroscleromorpha</taxon>
        <taxon>Haplosclerida</taxon>
        <taxon>Niphatidae</taxon>
        <taxon>Amphimedon</taxon>
    </lineage>
</organism>
<dbReference type="PANTHER" id="PTHR13173:SF10">
    <property type="entry name" value="WW DOMAIN-BINDING PROTEIN 4"/>
    <property type="match status" value="1"/>
</dbReference>
<dbReference type="GO" id="GO:0071011">
    <property type="term" value="C:precatalytic spliceosome"/>
    <property type="evidence" value="ECO:0007669"/>
    <property type="project" value="TreeGrafter"/>
</dbReference>
<dbReference type="InParanoid" id="A0A1X7SF84"/>